<protein>
    <submittedName>
        <fullName evidence="1">Uncharacterized protein</fullName>
    </submittedName>
</protein>
<name>A0A0E1W4A2_BURPE</name>
<dbReference type="Proteomes" id="UP000001812">
    <property type="component" value="Chromosome II"/>
</dbReference>
<evidence type="ECO:0000313" key="1">
    <source>
        <dbReference type="EMBL" id="EET04492.1"/>
    </source>
</evidence>
<proteinExistence type="predicted"/>
<accession>A0A0E1W4A2</accession>
<dbReference type="HOGENOM" id="CLU_3181164_0_0_4"/>
<dbReference type="AlphaFoldDB" id="A0A0E1W4A2"/>
<dbReference type="EMBL" id="CM000833">
    <property type="protein sequence ID" value="EET04492.1"/>
    <property type="molecule type" value="Genomic_DNA"/>
</dbReference>
<sequence length="46" mass="5518">MAIRERIVFRKRCGKCTIKLIRKFHIDMMVMGECVFETCLKNRKAI</sequence>
<reference evidence="1" key="1">
    <citation type="submission" date="2009-05" db="EMBL/GenBank/DDBJ databases">
        <authorList>
            <person name="Harkins D.M."/>
            <person name="DeShazer D."/>
            <person name="Woods D.E."/>
            <person name="Brinkac L.M."/>
            <person name="Brown K.A."/>
            <person name="Hung G.C."/>
            <person name="Tuanyok A."/>
            <person name="Zhang B."/>
            <person name="Nierman W.C."/>
        </authorList>
    </citation>
    <scope>NUCLEOTIDE SEQUENCE [LARGE SCALE GENOMIC DNA]</scope>
    <source>
        <strain evidence="1">1710a</strain>
    </source>
</reference>
<organism evidence="1">
    <name type="scientific">Burkholderia pseudomallei 1710a</name>
    <dbReference type="NCBI Taxonomy" id="320371"/>
    <lineage>
        <taxon>Bacteria</taxon>
        <taxon>Pseudomonadati</taxon>
        <taxon>Pseudomonadota</taxon>
        <taxon>Betaproteobacteria</taxon>
        <taxon>Burkholderiales</taxon>
        <taxon>Burkholderiaceae</taxon>
        <taxon>Burkholderia</taxon>
        <taxon>pseudomallei group</taxon>
    </lineage>
</organism>
<gene>
    <name evidence="1" type="ORF">BURPS1710A_A3224</name>
</gene>